<keyword evidence="3" id="KW-1185">Reference proteome</keyword>
<evidence type="ECO:0000256" key="1">
    <source>
        <dbReference type="SAM" id="MobiDB-lite"/>
    </source>
</evidence>
<gene>
    <name evidence="2" type="ORF">KC19_VG053400</name>
</gene>
<proteinExistence type="predicted"/>
<dbReference type="Proteomes" id="UP000822688">
    <property type="component" value="Chromosome V"/>
</dbReference>
<evidence type="ECO:0000313" key="3">
    <source>
        <dbReference type="Proteomes" id="UP000822688"/>
    </source>
</evidence>
<comment type="caution">
    <text evidence="2">The sequence shown here is derived from an EMBL/GenBank/DDBJ whole genome shotgun (WGS) entry which is preliminary data.</text>
</comment>
<sequence>MTDNFQYLKIIEVCSRLLMCRCLQFDMYYVQILSCYVSNVEYNINHRKRHTFLECRNEGFVSSSLTPPKPSLSARGKLSSLRRR</sequence>
<accession>A0A8T0HM71</accession>
<organism evidence="2 3">
    <name type="scientific">Ceratodon purpureus</name>
    <name type="common">Fire moss</name>
    <name type="synonym">Dicranum purpureum</name>
    <dbReference type="NCBI Taxonomy" id="3225"/>
    <lineage>
        <taxon>Eukaryota</taxon>
        <taxon>Viridiplantae</taxon>
        <taxon>Streptophyta</taxon>
        <taxon>Embryophyta</taxon>
        <taxon>Bryophyta</taxon>
        <taxon>Bryophytina</taxon>
        <taxon>Bryopsida</taxon>
        <taxon>Dicranidae</taxon>
        <taxon>Pseudoditrichales</taxon>
        <taxon>Ditrichaceae</taxon>
        <taxon>Ceratodon</taxon>
    </lineage>
</organism>
<evidence type="ECO:0000313" key="2">
    <source>
        <dbReference type="EMBL" id="KAG0571916.1"/>
    </source>
</evidence>
<dbReference type="EMBL" id="CM026426">
    <property type="protein sequence ID" value="KAG0571916.1"/>
    <property type="molecule type" value="Genomic_DNA"/>
</dbReference>
<dbReference type="AlphaFoldDB" id="A0A8T0HM71"/>
<name>A0A8T0HM71_CERPU</name>
<feature type="region of interest" description="Disordered" evidence="1">
    <location>
        <begin position="61"/>
        <end position="84"/>
    </location>
</feature>
<reference evidence="2" key="1">
    <citation type="submission" date="2020-06" db="EMBL/GenBank/DDBJ databases">
        <title>WGS assembly of Ceratodon purpureus strain R40.</title>
        <authorList>
            <person name="Carey S.B."/>
            <person name="Jenkins J."/>
            <person name="Shu S."/>
            <person name="Lovell J.T."/>
            <person name="Sreedasyam A."/>
            <person name="Maumus F."/>
            <person name="Tiley G.P."/>
            <person name="Fernandez-Pozo N."/>
            <person name="Barry K."/>
            <person name="Chen C."/>
            <person name="Wang M."/>
            <person name="Lipzen A."/>
            <person name="Daum C."/>
            <person name="Saski C.A."/>
            <person name="Payton A.C."/>
            <person name="Mcbreen J.C."/>
            <person name="Conrad R.E."/>
            <person name="Kollar L.M."/>
            <person name="Olsson S."/>
            <person name="Huttunen S."/>
            <person name="Landis J.B."/>
            <person name="Wickett N.J."/>
            <person name="Johnson M.G."/>
            <person name="Rensing S.A."/>
            <person name="Grimwood J."/>
            <person name="Schmutz J."/>
            <person name="Mcdaniel S.F."/>
        </authorList>
    </citation>
    <scope>NUCLEOTIDE SEQUENCE</scope>
    <source>
        <strain evidence="2">R40</strain>
    </source>
</reference>
<protein>
    <submittedName>
        <fullName evidence="2">Uncharacterized protein</fullName>
    </submittedName>
</protein>